<dbReference type="Gene3D" id="3.30.420.10">
    <property type="entry name" value="Ribonuclease H-like superfamily/Ribonuclease H"/>
    <property type="match status" value="1"/>
</dbReference>
<protein>
    <submittedName>
        <fullName evidence="2">BnaCnng43420D protein</fullName>
    </submittedName>
</protein>
<dbReference type="EMBL" id="LK034418">
    <property type="protein sequence ID" value="CDY64202.1"/>
    <property type="molecule type" value="Genomic_DNA"/>
</dbReference>
<accession>A0A078JCP3</accession>
<dbReference type="Pfam" id="PF13456">
    <property type="entry name" value="RVT_3"/>
    <property type="match status" value="1"/>
</dbReference>
<sequence>MEASTFNQERRQAIPWILWTIWKNRNSLLYAETQESPSLLVQRTLEEAALWNKLNKAESNGGQVQADMGMPKYWFPPTQGMIKCNLHASWRSDKQFIGVAWITRNHRGDVCMHARDALVPTSDKLAAEMECLLWVLRSLRDLRIEEASIGTESQKLIDAIKTPARWPRYRCLLRQIETVCLEFTVIEFEVESRESNKVARKISTSVLRDGRLRSYLALGGPAWLHDLIQTEVIGEL</sequence>
<dbReference type="InterPro" id="IPR044730">
    <property type="entry name" value="RNase_H-like_dom_plant"/>
</dbReference>
<dbReference type="Proteomes" id="UP000028999">
    <property type="component" value="Unassembled WGS sequence"/>
</dbReference>
<dbReference type="PANTHER" id="PTHR47074:SF53">
    <property type="entry name" value="REVERSE TRANSCRIPTASE-LIKE PROTEIN"/>
    <property type="match status" value="1"/>
</dbReference>
<dbReference type="GO" id="GO:0004523">
    <property type="term" value="F:RNA-DNA hybrid ribonuclease activity"/>
    <property type="evidence" value="ECO:0007669"/>
    <property type="project" value="InterPro"/>
</dbReference>
<dbReference type="AlphaFoldDB" id="A0A078C989"/>
<dbReference type="InterPro" id="IPR036397">
    <property type="entry name" value="RNaseH_sf"/>
</dbReference>
<evidence type="ECO:0000259" key="1">
    <source>
        <dbReference type="Pfam" id="PF13456"/>
    </source>
</evidence>
<dbReference type="PaxDb" id="3708-A0A078C989"/>
<dbReference type="GO" id="GO:0003676">
    <property type="term" value="F:nucleic acid binding"/>
    <property type="evidence" value="ECO:0007669"/>
    <property type="project" value="InterPro"/>
</dbReference>
<organism evidence="2 3">
    <name type="scientific">Brassica napus</name>
    <name type="common">Rape</name>
    <dbReference type="NCBI Taxonomy" id="3708"/>
    <lineage>
        <taxon>Eukaryota</taxon>
        <taxon>Viridiplantae</taxon>
        <taxon>Streptophyta</taxon>
        <taxon>Embryophyta</taxon>
        <taxon>Tracheophyta</taxon>
        <taxon>Spermatophyta</taxon>
        <taxon>Magnoliopsida</taxon>
        <taxon>eudicotyledons</taxon>
        <taxon>Gunneridae</taxon>
        <taxon>Pentapetalae</taxon>
        <taxon>rosids</taxon>
        <taxon>malvids</taxon>
        <taxon>Brassicales</taxon>
        <taxon>Brassicaceae</taxon>
        <taxon>Brassiceae</taxon>
        <taxon>Brassica</taxon>
    </lineage>
</organism>
<proteinExistence type="predicted"/>
<name>A0A078C989_BRANA</name>
<gene>
    <name evidence="2" type="primary">BnaCnng43420D</name>
    <name evidence="2" type="ORF">GSBRNA2T00040978001</name>
</gene>
<keyword evidence="3" id="KW-1185">Reference proteome</keyword>
<dbReference type="PANTHER" id="PTHR47074">
    <property type="entry name" value="BNAC02G40300D PROTEIN"/>
    <property type="match status" value="1"/>
</dbReference>
<reference evidence="2 3" key="1">
    <citation type="journal article" date="2014" name="Science">
        <title>Plant genetics. Early allopolyploid evolution in the post-Neolithic Brassica napus oilseed genome.</title>
        <authorList>
            <person name="Chalhoub B."/>
            <person name="Denoeud F."/>
            <person name="Liu S."/>
            <person name="Parkin I.A."/>
            <person name="Tang H."/>
            <person name="Wang X."/>
            <person name="Chiquet J."/>
            <person name="Belcram H."/>
            <person name="Tong C."/>
            <person name="Samans B."/>
            <person name="Correa M."/>
            <person name="Da Silva C."/>
            <person name="Just J."/>
            <person name="Falentin C."/>
            <person name="Koh C.S."/>
            <person name="Le Clainche I."/>
            <person name="Bernard M."/>
            <person name="Bento P."/>
            <person name="Noel B."/>
            <person name="Labadie K."/>
            <person name="Alberti A."/>
            <person name="Charles M."/>
            <person name="Arnaud D."/>
            <person name="Guo H."/>
            <person name="Daviaud C."/>
            <person name="Alamery S."/>
            <person name="Jabbari K."/>
            <person name="Zhao M."/>
            <person name="Edger P.P."/>
            <person name="Chelaifa H."/>
            <person name="Tack D."/>
            <person name="Lassalle G."/>
            <person name="Mestiri I."/>
            <person name="Schnel N."/>
            <person name="Le Paslier M.C."/>
            <person name="Fan G."/>
            <person name="Renault V."/>
            <person name="Bayer P.E."/>
            <person name="Golicz A.A."/>
            <person name="Manoli S."/>
            <person name="Lee T.H."/>
            <person name="Thi V.H."/>
            <person name="Chalabi S."/>
            <person name="Hu Q."/>
            <person name="Fan C."/>
            <person name="Tollenaere R."/>
            <person name="Lu Y."/>
            <person name="Battail C."/>
            <person name="Shen J."/>
            <person name="Sidebottom C.H."/>
            <person name="Wang X."/>
            <person name="Canaguier A."/>
            <person name="Chauveau A."/>
            <person name="Berard A."/>
            <person name="Deniot G."/>
            <person name="Guan M."/>
            <person name="Liu Z."/>
            <person name="Sun F."/>
            <person name="Lim Y.P."/>
            <person name="Lyons E."/>
            <person name="Town C.D."/>
            <person name="Bancroft I."/>
            <person name="Wang X."/>
            <person name="Meng J."/>
            <person name="Ma J."/>
            <person name="Pires J.C."/>
            <person name="King G.J."/>
            <person name="Brunel D."/>
            <person name="Delourme R."/>
            <person name="Renard M."/>
            <person name="Aury J.M."/>
            <person name="Adams K.L."/>
            <person name="Batley J."/>
            <person name="Snowdon R.J."/>
            <person name="Tost J."/>
            <person name="Edwards D."/>
            <person name="Zhou Y."/>
            <person name="Hua W."/>
            <person name="Sharpe A.G."/>
            <person name="Paterson A.H."/>
            <person name="Guan C."/>
            <person name="Wincker P."/>
        </authorList>
    </citation>
    <scope>NUCLEOTIDE SEQUENCE [LARGE SCALE GENOMIC DNA]</scope>
    <source>
        <strain evidence="3">cv. Darmor-bzh</strain>
    </source>
</reference>
<dbReference type="Gramene" id="CDX71548">
    <property type="protein sequence ID" value="CDX71548"/>
    <property type="gene ID" value="GSBRNA2T00148531001"/>
</dbReference>
<accession>A0A078C989</accession>
<dbReference type="InterPro" id="IPR052929">
    <property type="entry name" value="RNase_H-like_EbsB-rel"/>
</dbReference>
<evidence type="ECO:0000313" key="2">
    <source>
        <dbReference type="EMBL" id="CDY64202.1"/>
    </source>
</evidence>
<dbReference type="OMA" id="WPSINAY"/>
<dbReference type="Gramene" id="CDY64202">
    <property type="protein sequence ID" value="CDY64202"/>
    <property type="gene ID" value="GSBRNA2T00040978001"/>
</dbReference>
<evidence type="ECO:0000313" key="3">
    <source>
        <dbReference type="Proteomes" id="UP000028999"/>
    </source>
</evidence>
<feature type="domain" description="RNase H type-1" evidence="1">
    <location>
        <begin position="86"/>
        <end position="204"/>
    </location>
</feature>
<dbReference type="CDD" id="cd06222">
    <property type="entry name" value="RNase_H_like"/>
    <property type="match status" value="1"/>
</dbReference>
<dbReference type="InterPro" id="IPR002156">
    <property type="entry name" value="RNaseH_domain"/>
</dbReference>